<protein>
    <submittedName>
        <fullName evidence="5">Uncharacterized protein</fullName>
    </submittedName>
</protein>
<dbReference type="AlphaFoldDB" id="A0A7J8R467"/>
<proteinExistence type="predicted"/>
<keyword evidence="3" id="KW-0539">Nucleus</keyword>
<feature type="region of interest" description="Disordered" evidence="4">
    <location>
        <begin position="1"/>
        <end position="29"/>
    </location>
</feature>
<reference evidence="5 6" key="1">
    <citation type="journal article" date="2019" name="Genome Biol. Evol.">
        <title>Insights into the evolution of the New World diploid cottons (Gossypium, subgenus Houzingenia) based on genome sequencing.</title>
        <authorList>
            <person name="Grover C.E."/>
            <person name="Arick M.A. 2nd"/>
            <person name="Thrash A."/>
            <person name="Conover J.L."/>
            <person name="Sanders W.S."/>
            <person name="Peterson D.G."/>
            <person name="Frelichowski J.E."/>
            <person name="Scheffler J.A."/>
            <person name="Scheffler B.E."/>
            <person name="Wendel J.F."/>
        </authorList>
    </citation>
    <scope>NUCLEOTIDE SEQUENCE [LARGE SCALE GENOMIC DNA]</scope>
    <source>
        <strain evidence="5">27</strain>
        <tissue evidence="5">Leaf</tissue>
    </source>
</reference>
<feature type="compositionally biased region" description="Polar residues" evidence="4">
    <location>
        <begin position="19"/>
        <end position="29"/>
    </location>
</feature>
<evidence type="ECO:0000313" key="6">
    <source>
        <dbReference type="Proteomes" id="UP000593561"/>
    </source>
</evidence>
<keyword evidence="1" id="KW-0805">Transcription regulation</keyword>
<evidence type="ECO:0000256" key="1">
    <source>
        <dbReference type="ARBA" id="ARBA00023015"/>
    </source>
</evidence>
<keyword evidence="2" id="KW-0804">Transcription</keyword>
<dbReference type="GO" id="GO:0006357">
    <property type="term" value="P:regulation of transcription by RNA polymerase II"/>
    <property type="evidence" value="ECO:0007669"/>
    <property type="project" value="InterPro"/>
</dbReference>
<dbReference type="InterPro" id="IPR045147">
    <property type="entry name" value="ARI3A/B/C"/>
</dbReference>
<dbReference type="GO" id="GO:0003677">
    <property type="term" value="F:DNA binding"/>
    <property type="evidence" value="ECO:0007669"/>
    <property type="project" value="TreeGrafter"/>
</dbReference>
<dbReference type="Proteomes" id="UP000593561">
    <property type="component" value="Unassembled WGS sequence"/>
</dbReference>
<sequence>MELLKEKVEDLKNGDNKTELPTTPVNGNNNSELSFFLDDIHFSDGNESGTEEEQSVFMKQLEIFFKERGMEFKPPKF</sequence>
<evidence type="ECO:0000313" key="5">
    <source>
        <dbReference type="EMBL" id="MBA0608176.1"/>
    </source>
</evidence>
<comment type="caution">
    <text evidence="5">The sequence shown here is derived from an EMBL/GenBank/DDBJ whole genome shotgun (WGS) entry which is preliminary data.</text>
</comment>
<keyword evidence="6" id="KW-1185">Reference proteome</keyword>
<name>A0A7J8R467_GOSDV</name>
<dbReference type="GO" id="GO:0005634">
    <property type="term" value="C:nucleus"/>
    <property type="evidence" value="ECO:0007669"/>
    <property type="project" value="TreeGrafter"/>
</dbReference>
<gene>
    <name evidence="5" type="ORF">Godav_020418</name>
</gene>
<evidence type="ECO:0000256" key="2">
    <source>
        <dbReference type="ARBA" id="ARBA00023163"/>
    </source>
</evidence>
<evidence type="ECO:0000256" key="3">
    <source>
        <dbReference type="ARBA" id="ARBA00023242"/>
    </source>
</evidence>
<dbReference type="PANTHER" id="PTHR15348">
    <property type="entry name" value="AT-RICH INTERACTIVE DOMAIN-CONTAINING PROTEIN ARID DOMAIN- CONTAINING PROTEIN DEAD RINGER PROTEIN B-CELL REGULATOR OF IGH TRANSCRIPTION BRIGHT"/>
    <property type="match status" value="1"/>
</dbReference>
<dbReference type="EMBL" id="JABFAC010000003">
    <property type="protein sequence ID" value="MBA0608176.1"/>
    <property type="molecule type" value="Genomic_DNA"/>
</dbReference>
<organism evidence="5 6">
    <name type="scientific">Gossypium davidsonii</name>
    <name type="common">Davidson's cotton</name>
    <name type="synonym">Gossypium klotzschianum subsp. davidsonii</name>
    <dbReference type="NCBI Taxonomy" id="34287"/>
    <lineage>
        <taxon>Eukaryota</taxon>
        <taxon>Viridiplantae</taxon>
        <taxon>Streptophyta</taxon>
        <taxon>Embryophyta</taxon>
        <taxon>Tracheophyta</taxon>
        <taxon>Spermatophyta</taxon>
        <taxon>Magnoliopsida</taxon>
        <taxon>eudicotyledons</taxon>
        <taxon>Gunneridae</taxon>
        <taxon>Pentapetalae</taxon>
        <taxon>rosids</taxon>
        <taxon>malvids</taxon>
        <taxon>Malvales</taxon>
        <taxon>Malvaceae</taxon>
        <taxon>Malvoideae</taxon>
        <taxon>Gossypium</taxon>
    </lineage>
</organism>
<evidence type="ECO:0000256" key="4">
    <source>
        <dbReference type="SAM" id="MobiDB-lite"/>
    </source>
</evidence>
<dbReference type="PANTHER" id="PTHR15348:SF0">
    <property type="entry name" value="PROTEIN DEAD RINGER"/>
    <property type="match status" value="1"/>
</dbReference>
<accession>A0A7J8R467</accession>
<feature type="compositionally biased region" description="Basic and acidic residues" evidence="4">
    <location>
        <begin position="1"/>
        <end position="18"/>
    </location>
</feature>